<dbReference type="PANTHER" id="PTHR13390">
    <property type="entry name" value="LIPASE"/>
    <property type="match status" value="1"/>
</dbReference>
<name>A0A914CGJ7_9BILA</name>
<accession>A0A914CGJ7</accession>
<keyword evidence="5" id="KW-0378">Hydrolase</keyword>
<dbReference type="GO" id="GO:0005811">
    <property type="term" value="C:lipid droplet"/>
    <property type="evidence" value="ECO:0007669"/>
    <property type="project" value="UniProtKB-SubCell"/>
</dbReference>
<comment type="subcellular location">
    <subcellularLocation>
        <location evidence="1">Lipid droplet</location>
    </subcellularLocation>
</comment>
<proteinExistence type="inferred from homology"/>
<protein>
    <recommendedName>
        <fullName evidence="3">Lipid droplet-associated hydrolase</fullName>
        <ecNumber evidence="7">3.1.1.13</ecNumber>
    </recommendedName>
    <alternativeName>
        <fullName evidence="6">Lipid droplet-associated serine hydrolase</fullName>
    </alternativeName>
</protein>
<dbReference type="Pfam" id="PF10230">
    <property type="entry name" value="LIDHydrolase"/>
    <property type="match status" value="1"/>
</dbReference>
<comment type="catalytic activity">
    <reaction evidence="8">
        <text>a cholesterol ester + H2O = cholesterol + a fatty acid + H(+)</text>
        <dbReference type="Rhea" id="RHEA:36403"/>
        <dbReference type="ChEBI" id="CHEBI:15377"/>
        <dbReference type="ChEBI" id="CHEBI:15378"/>
        <dbReference type="ChEBI" id="CHEBI:16113"/>
        <dbReference type="ChEBI" id="CHEBI:17002"/>
        <dbReference type="ChEBI" id="CHEBI:28868"/>
        <dbReference type="EC" id="3.1.1.13"/>
    </reaction>
    <physiologicalReaction direction="left-to-right" evidence="8">
        <dbReference type="Rhea" id="RHEA:36404"/>
    </physiologicalReaction>
</comment>
<evidence type="ECO:0000256" key="2">
    <source>
        <dbReference type="ARBA" id="ARBA00008300"/>
    </source>
</evidence>
<dbReference type="WBParaSite" id="ACRNAN_scaffold10361.g7321.t1">
    <property type="protein sequence ID" value="ACRNAN_scaffold10361.g7321.t1"/>
    <property type="gene ID" value="ACRNAN_scaffold10361.g7321"/>
</dbReference>
<organism evidence="9 10">
    <name type="scientific">Acrobeloides nanus</name>
    <dbReference type="NCBI Taxonomy" id="290746"/>
    <lineage>
        <taxon>Eukaryota</taxon>
        <taxon>Metazoa</taxon>
        <taxon>Ecdysozoa</taxon>
        <taxon>Nematoda</taxon>
        <taxon>Chromadorea</taxon>
        <taxon>Rhabditida</taxon>
        <taxon>Tylenchina</taxon>
        <taxon>Cephalobomorpha</taxon>
        <taxon>Cephaloboidea</taxon>
        <taxon>Cephalobidae</taxon>
        <taxon>Acrobeloides</taxon>
    </lineage>
</organism>
<dbReference type="Proteomes" id="UP000887540">
    <property type="component" value="Unplaced"/>
</dbReference>
<evidence type="ECO:0000256" key="4">
    <source>
        <dbReference type="ARBA" id="ARBA00022677"/>
    </source>
</evidence>
<evidence type="ECO:0000256" key="6">
    <source>
        <dbReference type="ARBA" id="ARBA00031924"/>
    </source>
</evidence>
<evidence type="ECO:0000313" key="9">
    <source>
        <dbReference type="Proteomes" id="UP000887540"/>
    </source>
</evidence>
<dbReference type="Gene3D" id="3.40.50.1820">
    <property type="entry name" value="alpha/beta hydrolase"/>
    <property type="match status" value="1"/>
</dbReference>
<keyword evidence="9" id="KW-1185">Reference proteome</keyword>
<dbReference type="PANTHER" id="PTHR13390:SF0">
    <property type="entry name" value="LIPID DROPLET-ASSOCIATED HYDROLASE"/>
    <property type="match status" value="1"/>
</dbReference>
<dbReference type="GO" id="GO:0019915">
    <property type="term" value="P:lipid storage"/>
    <property type="evidence" value="ECO:0007669"/>
    <property type="project" value="InterPro"/>
</dbReference>
<dbReference type="GO" id="GO:0004771">
    <property type="term" value="F:sterol ester esterase activity"/>
    <property type="evidence" value="ECO:0007669"/>
    <property type="project" value="UniProtKB-EC"/>
</dbReference>
<evidence type="ECO:0000256" key="5">
    <source>
        <dbReference type="ARBA" id="ARBA00022801"/>
    </source>
</evidence>
<evidence type="ECO:0000256" key="7">
    <source>
        <dbReference type="ARBA" id="ARBA00039150"/>
    </source>
</evidence>
<evidence type="ECO:0000256" key="8">
    <source>
        <dbReference type="ARBA" id="ARBA00049527"/>
    </source>
</evidence>
<sequence length="302" mass="34376">MFCDGVENSTTNDIPDTVILMIPGNPGNEGFYAKFGELLLEALDEKGTTNSRFITVSHINHVPIPSELKPASISQDRFLLEEQVQHKLEFCRKHLPHAKKIYLLGHSIGAYMMLRILQDLLEEKFNIEAAYALFPTVEYMADSPNGRRLGPILRFFDSKDWLIKLVSFWTDFVPLAFKKWLCSWNLSHPEVPECVLDSAAELGNSLVLRNIIHMSNDELNTVLEVEENLLSNPEKTFFYYGTSDGWVPLSYAERMKTNLPNGHVFLDESDCEHAFVIKDGEIMAQVMAKLIRGSVHINQEIT</sequence>
<dbReference type="SUPFAM" id="SSF53474">
    <property type="entry name" value="alpha/beta-Hydrolases"/>
    <property type="match status" value="1"/>
</dbReference>
<dbReference type="InterPro" id="IPR029058">
    <property type="entry name" value="AB_hydrolase_fold"/>
</dbReference>
<comment type="similarity">
    <text evidence="2">Belongs to the AB hydrolase superfamily. LDAH family.</text>
</comment>
<dbReference type="EC" id="3.1.1.13" evidence="7"/>
<dbReference type="AlphaFoldDB" id="A0A914CGJ7"/>
<evidence type="ECO:0000313" key="10">
    <source>
        <dbReference type="WBParaSite" id="ACRNAN_scaffold10361.g7321.t1"/>
    </source>
</evidence>
<evidence type="ECO:0000256" key="3">
    <source>
        <dbReference type="ARBA" id="ARBA00019242"/>
    </source>
</evidence>
<dbReference type="InterPro" id="IPR019363">
    <property type="entry name" value="LDAH"/>
</dbReference>
<keyword evidence="4" id="KW-0551">Lipid droplet</keyword>
<evidence type="ECO:0000256" key="1">
    <source>
        <dbReference type="ARBA" id="ARBA00004502"/>
    </source>
</evidence>
<reference evidence="10" key="1">
    <citation type="submission" date="2022-11" db="UniProtKB">
        <authorList>
            <consortium name="WormBaseParasite"/>
        </authorList>
    </citation>
    <scope>IDENTIFICATION</scope>
</reference>